<accession>A0A5C6BWR9</accession>
<keyword evidence="3" id="KW-1185">Reference proteome</keyword>
<comment type="caution">
    <text evidence="2">The sequence shown here is derived from an EMBL/GenBank/DDBJ whole genome shotgun (WGS) entry which is preliminary data.</text>
</comment>
<evidence type="ECO:0000313" key="2">
    <source>
        <dbReference type="EMBL" id="TWU15951.1"/>
    </source>
</evidence>
<evidence type="ECO:0000256" key="1">
    <source>
        <dbReference type="SAM" id="MobiDB-lite"/>
    </source>
</evidence>
<organism evidence="2 3">
    <name type="scientific">Allorhodopirellula heiligendammensis</name>
    <dbReference type="NCBI Taxonomy" id="2714739"/>
    <lineage>
        <taxon>Bacteria</taxon>
        <taxon>Pseudomonadati</taxon>
        <taxon>Planctomycetota</taxon>
        <taxon>Planctomycetia</taxon>
        <taxon>Pirellulales</taxon>
        <taxon>Pirellulaceae</taxon>
        <taxon>Allorhodopirellula</taxon>
    </lineage>
</organism>
<dbReference type="AlphaFoldDB" id="A0A5C6BWR9"/>
<name>A0A5C6BWR9_9BACT</name>
<feature type="region of interest" description="Disordered" evidence="1">
    <location>
        <begin position="689"/>
        <end position="720"/>
    </location>
</feature>
<dbReference type="EMBL" id="SJPU01000002">
    <property type="protein sequence ID" value="TWU15951.1"/>
    <property type="molecule type" value="Genomic_DNA"/>
</dbReference>
<proteinExistence type="predicted"/>
<gene>
    <name evidence="2" type="ORF">Poly21_31550</name>
</gene>
<dbReference type="RefSeq" id="WP_146407702.1">
    <property type="nucleotide sequence ID" value="NZ_SJPU01000002.1"/>
</dbReference>
<dbReference type="Proteomes" id="UP000319908">
    <property type="component" value="Unassembled WGS sequence"/>
</dbReference>
<protein>
    <submittedName>
        <fullName evidence="2">Uncharacterized protein</fullName>
    </submittedName>
</protein>
<sequence>MTTVITLTGDEAGLLRALDNAIAKEKKHEDQLSKTAATGKKTGDSLEHDFDQVAASNDKAFAGILRDLRRAGPEGRKTAAELQKHFAATGTAGYSSVSSIIDRLGDLDPAAAAAAEAITQELREADEKTRFDKSEAELKKLGPAADDAAKAGEQSFANFSKNAIASIGAVALSYVGIDKAVQSVTAYLKDQEDILDSALAKQLQLAKSQQEAAKNLAGLSVVQRDELLQKSVPQIAAQTGFSDLSQITTAIGAAVSRGATSEQAAEAVKQAARIDINTPDSLDETTAGAVALQLQTGLTDIRQAIALIETTGTQAAIVDPGALIESLPKAVGSAVATVRNQDREEASREAAALFAQVTQGGNDDKGNSSATFVTDLTSRLSKFFTGFEDELIDARSRIQNFDKKIAKGSDTEADRRDRQRLVEFVEVGQRVQQRSAGTSAFETLSGRIQTIQANPELERQLVGEGFGEKQFQTVLTDIFNAQSDLAQNFNKSFEVIQANTDFFEREAAQIASGTPQLVLANFLNKSEAGKASFEATNVEGATLAAIRDQVATTLKETRDGGIGDFVSSFTDETGIRSGAQFRGSTAAEESVDAINTLLGRLKFIERDGITTAEQPRADRINQQIQSVVDIIETQGANLADGSLGAASNRADELATTFARAGAESNAKFFNDLARKFDRVADAIEKQNALATRTADATESTATATDTTAKNTKPKPTDPNAAQRALIAADNSRSLAP</sequence>
<reference evidence="2 3" key="1">
    <citation type="journal article" date="2020" name="Antonie Van Leeuwenhoek">
        <title>Rhodopirellula heiligendammensis sp. nov., Rhodopirellula pilleata sp. nov., and Rhodopirellula solitaria sp. nov. isolated from natural or artificial marine surfaces in Northern Germany and California, USA, and emended description of the genus Rhodopirellula.</title>
        <authorList>
            <person name="Kallscheuer N."/>
            <person name="Wiegand S."/>
            <person name="Jogler M."/>
            <person name="Boedeker C."/>
            <person name="Peeters S.H."/>
            <person name="Rast P."/>
            <person name="Heuer A."/>
            <person name="Jetten M.S.M."/>
            <person name="Rohde M."/>
            <person name="Jogler C."/>
        </authorList>
    </citation>
    <scope>NUCLEOTIDE SEQUENCE [LARGE SCALE GENOMIC DNA]</scope>
    <source>
        <strain evidence="2 3">Poly21</strain>
    </source>
</reference>
<feature type="compositionally biased region" description="Low complexity" evidence="1">
    <location>
        <begin position="690"/>
        <end position="710"/>
    </location>
</feature>
<evidence type="ECO:0000313" key="3">
    <source>
        <dbReference type="Proteomes" id="UP000319908"/>
    </source>
</evidence>
<dbReference type="OrthoDB" id="273665at2"/>